<protein>
    <submittedName>
        <fullName evidence="2">Uncharacterized protein</fullName>
    </submittedName>
</protein>
<dbReference type="AlphaFoldDB" id="A0A841TF92"/>
<sequence length="121" mass="13165">MSHASIMFQFPNDSAARLAFDTLLDLGYDPELHDAGRLHIHVIEEDITSALEVCQSHGGELLEQAPAEEAALTSASYSLDCVPIPAHLVNEDWTEEGVGEGLVSSREVNPDPGDYNTFEAR</sequence>
<dbReference type="RefSeq" id="WP_185180243.1">
    <property type="nucleotide sequence ID" value="NZ_CBCSEP010000002.1"/>
</dbReference>
<evidence type="ECO:0000313" key="3">
    <source>
        <dbReference type="Proteomes" id="UP000574133"/>
    </source>
</evidence>
<feature type="region of interest" description="Disordered" evidence="1">
    <location>
        <begin position="98"/>
        <end position="121"/>
    </location>
</feature>
<accession>A0A841TF92</accession>
<keyword evidence="3" id="KW-1185">Reference proteome</keyword>
<proteinExistence type="predicted"/>
<gene>
    <name evidence="2" type="ORF">H4Q31_16930</name>
</gene>
<reference evidence="2 3" key="1">
    <citation type="submission" date="2020-08" db="EMBL/GenBank/DDBJ databases">
        <title>Cohnella phylogeny.</title>
        <authorList>
            <person name="Dunlap C."/>
        </authorList>
    </citation>
    <scope>NUCLEOTIDE SEQUENCE [LARGE SCALE GENOMIC DNA]</scope>
    <source>
        <strain evidence="2 3">DSM 103658</strain>
    </source>
</reference>
<organism evidence="2 3">
    <name type="scientific">Cohnella lubricantis</name>
    <dbReference type="NCBI Taxonomy" id="2163172"/>
    <lineage>
        <taxon>Bacteria</taxon>
        <taxon>Bacillati</taxon>
        <taxon>Bacillota</taxon>
        <taxon>Bacilli</taxon>
        <taxon>Bacillales</taxon>
        <taxon>Paenibacillaceae</taxon>
        <taxon>Cohnella</taxon>
    </lineage>
</organism>
<dbReference type="Proteomes" id="UP000574133">
    <property type="component" value="Unassembled WGS sequence"/>
</dbReference>
<evidence type="ECO:0000256" key="1">
    <source>
        <dbReference type="SAM" id="MobiDB-lite"/>
    </source>
</evidence>
<evidence type="ECO:0000313" key="2">
    <source>
        <dbReference type="EMBL" id="MBB6678976.1"/>
    </source>
</evidence>
<comment type="caution">
    <text evidence="2">The sequence shown here is derived from an EMBL/GenBank/DDBJ whole genome shotgun (WGS) entry which is preliminary data.</text>
</comment>
<dbReference type="EMBL" id="JACJVN010000065">
    <property type="protein sequence ID" value="MBB6678976.1"/>
    <property type="molecule type" value="Genomic_DNA"/>
</dbReference>
<name>A0A841TF92_9BACL</name>